<evidence type="ECO:0000256" key="5">
    <source>
        <dbReference type="ARBA" id="ARBA00022679"/>
    </source>
</evidence>
<feature type="domain" description="7,8-dihydro-6-hydroxymethylpterin-pyrophosphokinase" evidence="13">
    <location>
        <begin position="5"/>
        <end position="133"/>
    </location>
</feature>
<evidence type="ECO:0000256" key="2">
    <source>
        <dbReference type="ARBA" id="ARBA00005810"/>
    </source>
</evidence>
<keyword evidence="7" id="KW-0418">Kinase</keyword>
<dbReference type="Proteomes" id="UP000063965">
    <property type="component" value="Chromosome"/>
</dbReference>
<dbReference type="PANTHER" id="PTHR43071">
    <property type="entry name" value="2-AMINO-4-HYDROXY-6-HYDROXYMETHYLDIHYDROPTERIDINE PYROPHOSPHOKINASE"/>
    <property type="match status" value="1"/>
</dbReference>
<evidence type="ECO:0000256" key="1">
    <source>
        <dbReference type="ARBA" id="ARBA00005051"/>
    </source>
</evidence>
<dbReference type="NCBIfam" id="TIGR01498">
    <property type="entry name" value="folK"/>
    <property type="match status" value="1"/>
</dbReference>
<evidence type="ECO:0000256" key="7">
    <source>
        <dbReference type="ARBA" id="ARBA00022777"/>
    </source>
</evidence>
<evidence type="ECO:0000256" key="8">
    <source>
        <dbReference type="ARBA" id="ARBA00022840"/>
    </source>
</evidence>
<dbReference type="InterPro" id="IPR000550">
    <property type="entry name" value="Hppk"/>
</dbReference>
<dbReference type="RefSeq" id="WP_048875541.1">
    <property type="nucleotide sequence ID" value="NZ_CP011126.1"/>
</dbReference>
<protein>
    <recommendedName>
        <fullName evidence="4">2-amino-4-hydroxy-6-hydroxymethyldihydropteridine pyrophosphokinase</fullName>
        <ecNumber evidence="3">2.7.6.3</ecNumber>
    </recommendedName>
    <alternativeName>
        <fullName evidence="11">6-hydroxymethyl-7,8-dihydropterin pyrophosphokinase</fullName>
    </alternativeName>
    <alternativeName>
        <fullName evidence="12">7,8-dihydro-6-hydroxymethylpterin-pyrophosphokinase</fullName>
    </alternativeName>
</protein>
<dbReference type="SUPFAM" id="SSF55083">
    <property type="entry name" value="6-hydroxymethyl-7,8-dihydropterin pyrophosphokinase, HPPK"/>
    <property type="match status" value="1"/>
</dbReference>
<evidence type="ECO:0000259" key="13">
    <source>
        <dbReference type="Pfam" id="PF01288"/>
    </source>
</evidence>
<name>A0ABN4HT29_9COXI</name>
<keyword evidence="5" id="KW-0808">Transferase</keyword>
<reference evidence="14 15" key="1">
    <citation type="journal article" date="2015" name="Genome Biol. Evol.">
        <title>Distinctive Genome Reduction Rates Revealed by Genomic Analyses of Two Coxiella-Like Endosymbionts in Ticks.</title>
        <authorList>
            <person name="Gottlieb Y."/>
            <person name="Lalzar I."/>
            <person name="Klasson L."/>
        </authorList>
    </citation>
    <scope>NUCLEOTIDE SEQUENCE [LARGE SCALE GENOMIC DNA]</scope>
    <source>
        <strain evidence="14 15">CRt</strain>
    </source>
</reference>
<evidence type="ECO:0000313" key="14">
    <source>
        <dbReference type="EMBL" id="AKQ33880.1"/>
    </source>
</evidence>
<dbReference type="Pfam" id="PF01288">
    <property type="entry name" value="HPPK"/>
    <property type="match status" value="1"/>
</dbReference>
<dbReference type="EMBL" id="CP011126">
    <property type="protein sequence ID" value="AKQ33880.1"/>
    <property type="molecule type" value="Genomic_DNA"/>
</dbReference>
<comment type="pathway">
    <text evidence="1">Cofactor biosynthesis; tetrahydrofolate biosynthesis; 2-amino-4-hydroxy-6-hydroxymethyl-7,8-dihydropteridine diphosphate from 7,8-dihydroneopterin triphosphate: step 4/4.</text>
</comment>
<keyword evidence="8" id="KW-0067">ATP-binding</keyword>
<evidence type="ECO:0000256" key="9">
    <source>
        <dbReference type="ARBA" id="ARBA00022909"/>
    </source>
</evidence>
<dbReference type="Gene3D" id="3.30.70.560">
    <property type="entry name" value="7,8-Dihydro-6-hydroxymethylpterin-pyrophosphokinase HPPK"/>
    <property type="match status" value="1"/>
</dbReference>
<dbReference type="EC" id="2.7.6.3" evidence="3"/>
<comment type="similarity">
    <text evidence="2">Belongs to the HPPK family.</text>
</comment>
<sequence>MTIVYIGIGSNLNSPIQQVKTAIANLSMLAETTILNQSSFYQSRPIGPPDQLDYINAVVALETRLSPEALLKALQVLEENQGRQRSAIRWEARVIDLDILLYGNEVIRTETLSIPHLQLKVREFVLYPLAEIAESLVLPTGESVLALKEQCPPKEIKRLMPFVADMS</sequence>
<dbReference type="PANTHER" id="PTHR43071:SF1">
    <property type="entry name" value="2-AMINO-4-HYDROXY-6-HYDROXYMETHYLDIHYDROPTERIDINE PYROPHOSPHOKINASE"/>
    <property type="match status" value="1"/>
</dbReference>
<evidence type="ECO:0000256" key="4">
    <source>
        <dbReference type="ARBA" id="ARBA00016218"/>
    </source>
</evidence>
<evidence type="ECO:0000256" key="11">
    <source>
        <dbReference type="ARBA" id="ARBA00029766"/>
    </source>
</evidence>
<organism evidence="14 15">
    <name type="scientific">Candidatus Coxiella mudrowiae</name>
    <dbReference type="NCBI Taxonomy" id="2054173"/>
    <lineage>
        <taxon>Bacteria</taxon>
        <taxon>Pseudomonadati</taxon>
        <taxon>Pseudomonadota</taxon>
        <taxon>Gammaproteobacteria</taxon>
        <taxon>Legionellales</taxon>
        <taxon>Coxiellaceae</taxon>
        <taxon>Coxiella</taxon>
    </lineage>
</organism>
<evidence type="ECO:0000256" key="3">
    <source>
        <dbReference type="ARBA" id="ARBA00013253"/>
    </source>
</evidence>
<keyword evidence="9" id="KW-0289">Folate biosynthesis</keyword>
<evidence type="ECO:0000256" key="10">
    <source>
        <dbReference type="ARBA" id="ARBA00029409"/>
    </source>
</evidence>
<proteinExistence type="inferred from homology"/>
<dbReference type="CDD" id="cd00483">
    <property type="entry name" value="HPPK"/>
    <property type="match status" value="1"/>
</dbReference>
<keyword evidence="6" id="KW-0547">Nucleotide-binding</keyword>
<comment type="function">
    <text evidence="10">Catalyzes the transfer of pyrophosphate from adenosine triphosphate (ATP) to 6-hydroxymethyl-7,8-dihydropterin, an enzymatic step in folate biosynthesis pathway.</text>
</comment>
<evidence type="ECO:0000313" key="15">
    <source>
        <dbReference type="Proteomes" id="UP000063965"/>
    </source>
</evidence>
<accession>A0ABN4HT29</accession>
<evidence type="ECO:0000256" key="6">
    <source>
        <dbReference type="ARBA" id="ARBA00022741"/>
    </source>
</evidence>
<dbReference type="InterPro" id="IPR035907">
    <property type="entry name" value="Hppk_sf"/>
</dbReference>
<gene>
    <name evidence="14" type="primary">folK</name>
    <name evidence="14" type="ORF">CleRT_13130</name>
</gene>
<keyword evidence="15" id="KW-1185">Reference proteome</keyword>
<evidence type="ECO:0000256" key="12">
    <source>
        <dbReference type="ARBA" id="ARBA00033413"/>
    </source>
</evidence>